<evidence type="ECO:0000256" key="6">
    <source>
        <dbReference type="ARBA" id="ARBA00022833"/>
    </source>
</evidence>
<evidence type="ECO:0000256" key="1">
    <source>
        <dbReference type="ARBA" id="ARBA00001947"/>
    </source>
</evidence>
<dbReference type="InterPro" id="IPR001261">
    <property type="entry name" value="ArgE/DapE_CS"/>
</dbReference>
<keyword evidence="5 9" id="KW-0378">Hydrolase</keyword>
<dbReference type="Pfam" id="PF01546">
    <property type="entry name" value="Peptidase_M20"/>
    <property type="match status" value="1"/>
</dbReference>
<dbReference type="GO" id="GO:0016805">
    <property type="term" value="F:dipeptidase activity"/>
    <property type="evidence" value="ECO:0007669"/>
    <property type="project" value="UniProtKB-KW"/>
</dbReference>
<comment type="cofactor">
    <cofactor evidence="1">
        <name>Zn(2+)</name>
        <dbReference type="ChEBI" id="CHEBI:29105"/>
    </cofactor>
</comment>
<dbReference type="GO" id="GO:0008237">
    <property type="term" value="F:metallopeptidase activity"/>
    <property type="evidence" value="ECO:0007669"/>
    <property type="project" value="UniProtKB-KW"/>
</dbReference>
<dbReference type="PROSITE" id="PS00758">
    <property type="entry name" value="ARGE_DAPE_CPG2_1"/>
    <property type="match status" value="1"/>
</dbReference>
<dbReference type="RefSeq" id="WP_055264379.1">
    <property type="nucleotide sequence ID" value="NZ_CABIXQ010000005.1"/>
</dbReference>
<dbReference type="InterPro" id="IPR010964">
    <property type="entry name" value="M20A_pepV-rel"/>
</dbReference>
<dbReference type="EC" id="3.4.13.-" evidence="9"/>
<organism evidence="9 10">
    <name type="scientific">Clostridium disporicum</name>
    <dbReference type="NCBI Taxonomy" id="84024"/>
    <lineage>
        <taxon>Bacteria</taxon>
        <taxon>Bacillati</taxon>
        <taxon>Bacillota</taxon>
        <taxon>Clostridia</taxon>
        <taxon>Eubacteriales</taxon>
        <taxon>Clostridiaceae</taxon>
        <taxon>Clostridium</taxon>
    </lineage>
</organism>
<dbReference type="EMBL" id="CYZX01000005">
    <property type="protein sequence ID" value="CUO07710.1"/>
    <property type="molecule type" value="Genomic_DNA"/>
</dbReference>
<gene>
    <name evidence="9" type="primary">pepV_2</name>
    <name evidence="9" type="ORF">ERS852471_00908</name>
</gene>
<keyword evidence="7 9" id="KW-0224">Dipeptidase</keyword>
<evidence type="ECO:0000256" key="2">
    <source>
        <dbReference type="ARBA" id="ARBA00006247"/>
    </source>
</evidence>
<evidence type="ECO:0000256" key="8">
    <source>
        <dbReference type="ARBA" id="ARBA00023049"/>
    </source>
</evidence>
<sequence>MENILNIKIDENKDKMINHIIDVVKIPSVESEAVDGAPFGEEVNNALLKALEISEELGFKTKNIDGYMGYAEFGEGEDYVGVFGHLDVVPEGEGWINPPYSGHIEDGKIFSRGVLDNKGPIMSALYGLYAIKESGLKLTKPVRIVFGTDEESGFEDLNYYLSKEKPPVMGFTPDCKYPVVYGERGRAKIRVKVDIDNENRVQRTREFFDFVNKYILSSKDNGERLGINYDDKEFGTMVMRGYSLDNDENSLGFNLALSYPAVATIDEIMKQIRSKATENVEIELLHNYNPVKFEKDCFLVKSLQDAYEDITGLDGTPVTTTGGTYAKAMPNIVPFGPSFPGQKGIAHNPNEYMDISDIILNAKIYAQALYRLAK</sequence>
<dbReference type="Gene3D" id="3.40.630.10">
    <property type="entry name" value="Zn peptidases"/>
    <property type="match status" value="2"/>
</dbReference>
<dbReference type="GO" id="GO:0008777">
    <property type="term" value="F:acetylornithine deacetylase activity"/>
    <property type="evidence" value="ECO:0007669"/>
    <property type="project" value="TreeGrafter"/>
</dbReference>
<keyword evidence="4" id="KW-0479">Metal-binding</keyword>
<dbReference type="PANTHER" id="PTHR43808:SF31">
    <property type="entry name" value="N-ACETYL-L-CITRULLINE DEACETYLASE"/>
    <property type="match status" value="1"/>
</dbReference>
<dbReference type="OrthoDB" id="9761532at2"/>
<dbReference type="SUPFAM" id="SSF53187">
    <property type="entry name" value="Zn-dependent exopeptidases"/>
    <property type="match status" value="1"/>
</dbReference>
<dbReference type="PANTHER" id="PTHR43808">
    <property type="entry name" value="ACETYLORNITHINE DEACETYLASE"/>
    <property type="match status" value="1"/>
</dbReference>
<dbReference type="InterPro" id="IPR002933">
    <property type="entry name" value="Peptidase_M20"/>
</dbReference>
<evidence type="ECO:0000256" key="3">
    <source>
        <dbReference type="ARBA" id="ARBA00022670"/>
    </source>
</evidence>
<keyword evidence="6" id="KW-0862">Zinc</keyword>
<dbReference type="GO" id="GO:0008270">
    <property type="term" value="F:zinc ion binding"/>
    <property type="evidence" value="ECO:0007669"/>
    <property type="project" value="InterPro"/>
</dbReference>
<proteinExistence type="inferred from homology"/>
<dbReference type="SUPFAM" id="SSF55031">
    <property type="entry name" value="Bacterial exopeptidase dimerisation domain"/>
    <property type="match status" value="1"/>
</dbReference>
<dbReference type="NCBIfam" id="TIGR01887">
    <property type="entry name" value="dipeptidaselike"/>
    <property type="match status" value="1"/>
</dbReference>
<evidence type="ECO:0000256" key="7">
    <source>
        <dbReference type="ARBA" id="ARBA00022997"/>
    </source>
</evidence>
<comment type="similarity">
    <text evidence="2">Belongs to the peptidase M20A family.</text>
</comment>
<protein>
    <submittedName>
        <fullName evidence="9">Dipeptidase</fullName>
        <ecNumber evidence="9">3.4.13.-</ecNumber>
    </submittedName>
</protein>
<reference evidence="9 10" key="1">
    <citation type="submission" date="2015-09" db="EMBL/GenBank/DDBJ databases">
        <authorList>
            <consortium name="Pathogen Informatics"/>
        </authorList>
    </citation>
    <scope>NUCLEOTIDE SEQUENCE [LARGE SCALE GENOMIC DNA]</scope>
    <source>
        <strain evidence="9 10">2789STDY5834856</strain>
    </source>
</reference>
<dbReference type="InterPro" id="IPR050072">
    <property type="entry name" value="Peptidase_M20A"/>
</dbReference>
<keyword evidence="8" id="KW-0482">Metalloprotease</keyword>
<dbReference type="Proteomes" id="UP000095594">
    <property type="component" value="Unassembled WGS sequence"/>
</dbReference>
<dbReference type="Gene3D" id="3.30.70.360">
    <property type="match status" value="2"/>
</dbReference>
<dbReference type="AlphaFoldDB" id="A0A174C729"/>
<evidence type="ECO:0000313" key="10">
    <source>
        <dbReference type="Proteomes" id="UP000095594"/>
    </source>
</evidence>
<keyword evidence="3" id="KW-0645">Protease</keyword>
<dbReference type="GO" id="GO:0006508">
    <property type="term" value="P:proteolysis"/>
    <property type="evidence" value="ECO:0007669"/>
    <property type="project" value="UniProtKB-KW"/>
</dbReference>
<evidence type="ECO:0000256" key="4">
    <source>
        <dbReference type="ARBA" id="ARBA00022723"/>
    </source>
</evidence>
<accession>A0A174C729</accession>
<dbReference type="GO" id="GO:0006526">
    <property type="term" value="P:L-arginine biosynthetic process"/>
    <property type="evidence" value="ECO:0007669"/>
    <property type="project" value="TreeGrafter"/>
</dbReference>
<evidence type="ECO:0000313" key="9">
    <source>
        <dbReference type="EMBL" id="CUO07710.1"/>
    </source>
</evidence>
<evidence type="ECO:0000256" key="5">
    <source>
        <dbReference type="ARBA" id="ARBA00022801"/>
    </source>
</evidence>
<dbReference type="InterPro" id="IPR036264">
    <property type="entry name" value="Bact_exopeptidase_dim_dom"/>
</dbReference>
<name>A0A174C729_9CLOT</name>